<dbReference type="NCBIfam" id="TIGR03035">
    <property type="entry name" value="trp_arylform"/>
    <property type="match status" value="1"/>
</dbReference>
<reference evidence="8 9" key="1">
    <citation type="submission" date="2020-08" db="EMBL/GenBank/DDBJ databases">
        <title>A Genomic Blueprint of the Chicken Gut Microbiome.</title>
        <authorList>
            <person name="Gilroy R."/>
            <person name="Ravi A."/>
            <person name="Getino M."/>
            <person name="Pursley I."/>
            <person name="Horton D.L."/>
            <person name="Alikhan N.-F."/>
            <person name="Baker D."/>
            <person name="Gharbi K."/>
            <person name="Hall N."/>
            <person name="Watson M."/>
            <person name="Adriaenssens E.M."/>
            <person name="Foster-Nyarko E."/>
            <person name="Jarju S."/>
            <person name="Secka A."/>
            <person name="Antonio M."/>
            <person name="Oren A."/>
            <person name="Chaudhuri R."/>
            <person name="La Ragione R.M."/>
            <person name="Hildebrand F."/>
            <person name="Pallen M.J."/>
        </authorList>
    </citation>
    <scope>NUCLEOTIDE SEQUENCE [LARGE SCALE GENOMIC DNA]</scope>
    <source>
        <strain evidence="8 9">Sa2BUA9</strain>
    </source>
</reference>
<keyword evidence="4 7" id="KW-0862">Zinc</keyword>
<evidence type="ECO:0000256" key="4">
    <source>
        <dbReference type="ARBA" id="ARBA00022833"/>
    </source>
</evidence>
<feature type="binding site" evidence="7">
    <location>
        <position position="19"/>
    </location>
    <ligand>
        <name>substrate</name>
    </ligand>
</feature>
<evidence type="ECO:0000256" key="2">
    <source>
        <dbReference type="ARBA" id="ARBA00022723"/>
    </source>
</evidence>
<dbReference type="InterPro" id="IPR017484">
    <property type="entry name" value="Kynurenine_formamidase_bac"/>
</dbReference>
<dbReference type="SUPFAM" id="SSF102198">
    <property type="entry name" value="Putative cyclase"/>
    <property type="match status" value="1"/>
</dbReference>
<feature type="active site" description="Proton donor/acceptor" evidence="7">
    <location>
        <position position="59"/>
    </location>
</feature>
<dbReference type="EMBL" id="JACSQO010000012">
    <property type="protein sequence ID" value="MBD7945992.1"/>
    <property type="molecule type" value="Genomic_DNA"/>
</dbReference>
<comment type="similarity">
    <text evidence="7">Belongs to the Cyclase 1 superfamily. KynB family.</text>
</comment>
<feature type="binding site" evidence="7">
    <location>
        <position position="172"/>
    </location>
    <ligand>
        <name>Zn(2+)</name>
        <dbReference type="ChEBI" id="CHEBI:29105"/>
        <label>2</label>
    </ligand>
</feature>
<proteinExistence type="inferred from homology"/>
<feature type="binding site" evidence="7">
    <location>
        <position position="172"/>
    </location>
    <ligand>
        <name>Zn(2+)</name>
        <dbReference type="ChEBI" id="CHEBI:29105"/>
        <label>1</label>
    </ligand>
</feature>
<comment type="pathway">
    <text evidence="7">Amino-acid degradation; L-tryptophan degradation via kynurenine pathway; L-kynurenine from L-tryptophan: step 2/2.</text>
</comment>
<accession>A0ABR8RDY7</accession>
<comment type="subunit">
    <text evidence="7">Homodimer.</text>
</comment>
<evidence type="ECO:0000256" key="3">
    <source>
        <dbReference type="ARBA" id="ARBA00022801"/>
    </source>
</evidence>
<dbReference type="PANTHER" id="PTHR31118">
    <property type="entry name" value="CYCLASE-LIKE PROTEIN 2"/>
    <property type="match status" value="1"/>
</dbReference>
<gene>
    <name evidence="7 8" type="primary">kynB</name>
    <name evidence="8" type="ORF">H9650_17960</name>
</gene>
<comment type="caution">
    <text evidence="8">The sequence shown here is derived from an EMBL/GenBank/DDBJ whole genome shotgun (WGS) entry which is preliminary data.</text>
</comment>
<dbReference type="HAMAP" id="MF_01969">
    <property type="entry name" value="KynB"/>
    <property type="match status" value="1"/>
</dbReference>
<evidence type="ECO:0000313" key="8">
    <source>
        <dbReference type="EMBL" id="MBD7945992.1"/>
    </source>
</evidence>
<feature type="binding site" evidence="7">
    <location>
        <position position="55"/>
    </location>
    <ligand>
        <name>Zn(2+)</name>
        <dbReference type="ChEBI" id="CHEBI:29105"/>
        <label>2</label>
    </ligand>
</feature>
<dbReference type="InterPro" id="IPR037175">
    <property type="entry name" value="KFase_sf"/>
</dbReference>
<keyword evidence="3 7" id="KW-0378">Hydrolase</keyword>
<organism evidence="8 9">
    <name type="scientific">Psychrobacillus faecigallinarum</name>
    <dbReference type="NCBI Taxonomy" id="2762235"/>
    <lineage>
        <taxon>Bacteria</taxon>
        <taxon>Bacillati</taxon>
        <taxon>Bacillota</taxon>
        <taxon>Bacilli</taxon>
        <taxon>Bacillales</taxon>
        <taxon>Bacillaceae</taxon>
        <taxon>Psychrobacillus</taxon>
    </lineage>
</organism>
<evidence type="ECO:0000313" key="9">
    <source>
        <dbReference type="Proteomes" id="UP000640786"/>
    </source>
</evidence>
<feature type="binding site" evidence="7">
    <location>
        <position position="53"/>
    </location>
    <ligand>
        <name>Zn(2+)</name>
        <dbReference type="ChEBI" id="CHEBI:29105"/>
        <label>1</label>
    </ligand>
</feature>
<evidence type="ECO:0000256" key="7">
    <source>
        <dbReference type="HAMAP-Rule" id="MF_01969"/>
    </source>
</evidence>
<evidence type="ECO:0000256" key="6">
    <source>
        <dbReference type="ARBA" id="ARBA00048496"/>
    </source>
</evidence>
<feature type="binding site" evidence="7">
    <location>
        <position position="160"/>
    </location>
    <ligand>
        <name>Zn(2+)</name>
        <dbReference type="ChEBI" id="CHEBI:29105"/>
        <label>2</label>
    </ligand>
</feature>
<evidence type="ECO:0000256" key="5">
    <source>
        <dbReference type="ARBA" id="ARBA00023079"/>
    </source>
</evidence>
<dbReference type="Proteomes" id="UP000640786">
    <property type="component" value="Unassembled WGS sequence"/>
</dbReference>
<keyword evidence="5 7" id="KW-0823">Tryptophan catabolism</keyword>
<dbReference type="EC" id="3.5.1.9" evidence="7"/>
<comment type="function">
    <text evidence="1 7">Catalyzes the hydrolysis of N-formyl-L-kynurenine to L-kynurenine, the second step in the kynurenine pathway of tryptophan degradation.</text>
</comment>
<name>A0ABR8RDY7_9BACI</name>
<dbReference type="PANTHER" id="PTHR31118:SF32">
    <property type="entry name" value="KYNURENINE FORMAMIDASE"/>
    <property type="match status" value="1"/>
</dbReference>
<evidence type="ECO:0000256" key="1">
    <source>
        <dbReference type="ARBA" id="ARBA00002204"/>
    </source>
</evidence>
<dbReference type="Gene3D" id="3.50.30.50">
    <property type="entry name" value="Putative cyclase"/>
    <property type="match status" value="1"/>
</dbReference>
<sequence length="208" mass="23090">MSKRWIDITQPLTNQIATWPGDTPFHFEVAHTKEQTGSVNIGQITASVHTGTHADAPFHFNSSAATIEQLDVNHYIGPAKVIDVTGIPWVGQEELMNFDLDGVRRLILKTKEKVQVEKFPEDFTLLKEDIGEFLQNKGIFLLGLDIPSVDAADSKDLPIHHTLYKNGVHILENLYLQDVSAGDYELIALPLKIVGADGSPVRAVLRKM</sequence>
<dbReference type="Pfam" id="PF04199">
    <property type="entry name" value="Cyclase"/>
    <property type="match status" value="1"/>
</dbReference>
<dbReference type="GO" id="GO:0004061">
    <property type="term" value="F:arylformamidase activity"/>
    <property type="evidence" value="ECO:0007669"/>
    <property type="project" value="UniProtKB-EC"/>
</dbReference>
<feature type="binding site" evidence="7">
    <location>
        <position position="49"/>
    </location>
    <ligand>
        <name>Zn(2+)</name>
        <dbReference type="ChEBI" id="CHEBI:29105"/>
        <label>1</label>
    </ligand>
</feature>
<keyword evidence="9" id="KW-1185">Reference proteome</keyword>
<protein>
    <recommendedName>
        <fullName evidence="7">Kynurenine formamidase</fullName>
        <shortName evidence="7">KFA</shortName>
        <shortName evidence="7">KFase</shortName>
        <ecNumber evidence="7">3.5.1.9</ecNumber>
    </recommendedName>
    <alternativeName>
        <fullName evidence="7">Arylformamidase</fullName>
    </alternativeName>
    <alternativeName>
        <fullName evidence="7">N-formylkynurenine formamidase</fullName>
        <shortName evidence="7">FKF</shortName>
    </alternativeName>
</protein>
<keyword evidence="2 7" id="KW-0479">Metal-binding</keyword>
<dbReference type="InterPro" id="IPR007325">
    <property type="entry name" value="KFase/CYL"/>
</dbReference>
<comment type="cofactor">
    <cofactor evidence="7">
        <name>Zn(2+)</name>
        <dbReference type="ChEBI" id="CHEBI:29105"/>
    </cofactor>
    <text evidence="7">Binds 2 zinc ions per subunit.</text>
</comment>
<dbReference type="RefSeq" id="WP_191697845.1">
    <property type="nucleotide sequence ID" value="NZ_JACSQO010000012.1"/>
</dbReference>
<comment type="catalytic activity">
    <reaction evidence="6 7">
        <text>N-formyl-L-kynurenine + H2O = L-kynurenine + formate + H(+)</text>
        <dbReference type="Rhea" id="RHEA:13009"/>
        <dbReference type="ChEBI" id="CHEBI:15377"/>
        <dbReference type="ChEBI" id="CHEBI:15378"/>
        <dbReference type="ChEBI" id="CHEBI:15740"/>
        <dbReference type="ChEBI" id="CHEBI:57959"/>
        <dbReference type="ChEBI" id="CHEBI:58629"/>
        <dbReference type="EC" id="3.5.1.9"/>
    </reaction>
</comment>
<feature type="binding site" evidence="7">
    <location>
        <position position="55"/>
    </location>
    <ligand>
        <name>Zn(2+)</name>
        <dbReference type="ChEBI" id="CHEBI:29105"/>
        <label>1</label>
    </ligand>
</feature>